<keyword evidence="4" id="KW-1185">Reference proteome</keyword>
<protein>
    <submittedName>
        <fullName evidence="3">GL19993</fullName>
    </submittedName>
    <submittedName>
        <fullName evidence="2">GL22376</fullName>
    </submittedName>
</protein>
<dbReference type="EMBL" id="CH694841">
    <property type="protein sequence ID" value="EDW37815.1"/>
    <property type="molecule type" value="Genomic_DNA"/>
</dbReference>
<feature type="region of interest" description="Disordered" evidence="1">
    <location>
        <begin position="1"/>
        <end position="24"/>
    </location>
</feature>
<feature type="region of interest" description="Disordered" evidence="1">
    <location>
        <begin position="38"/>
        <end position="91"/>
    </location>
</feature>
<feature type="compositionally biased region" description="Low complexity" evidence="1">
    <location>
        <begin position="38"/>
        <end position="51"/>
    </location>
</feature>
<feature type="compositionally biased region" description="Polar residues" evidence="1">
    <location>
        <begin position="52"/>
        <end position="62"/>
    </location>
</feature>
<reference evidence="2 4" key="1">
    <citation type="journal article" date="2007" name="Nature">
        <title>Evolution of genes and genomes on the Drosophila phylogeny.</title>
        <authorList>
            <consortium name="Drosophila 12 Genomes Consortium"/>
            <person name="Clark A.G."/>
            <person name="Eisen M.B."/>
            <person name="Smith D.R."/>
            <person name="Bergman C.M."/>
            <person name="Oliver B."/>
            <person name="Markow T.A."/>
            <person name="Kaufman T.C."/>
            <person name="Kellis M."/>
            <person name="Gelbart W."/>
            <person name="Iyer V.N."/>
            <person name="Pollard D.A."/>
            <person name="Sackton T.B."/>
            <person name="Larracuente A.M."/>
            <person name="Singh N.D."/>
            <person name="Abad J.P."/>
            <person name="Abt D.N."/>
            <person name="Adryan B."/>
            <person name="Aguade M."/>
            <person name="Akashi H."/>
            <person name="Anderson W.W."/>
            <person name="Aquadro C.F."/>
            <person name="Ardell D.H."/>
            <person name="Arguello R."/>
            <person name="Artieri C.G."/>
            <person name="Barbash D.A."/>
            <person name="Barker D."/>
            <person name="Barsanti P."/>
            <person name="Batterham P."/>
            <person name="Batzoglou S."/>
            <person name="Begun D."/>
            <person name="Bhutkar A."/>
            <person name="Blanco E."/>
            <person name="Bosak S.A."/>
            <person name="Bradley R.K."/>
            <person name="Brand A.D."/>
            <person name="Brent M.R."/>
            <person name="Brooks A.N."/>
            <person name="Brown R.H."/>
            <person name="Butlin R.K."/>
            <person name="Caggese C."/>
            <person name="Calvi B.R."/>
            <person name="Bernardo de Carvalho A."/>
            <person name="Caspi A."/>
            <person name="Castrezana S."/>
            <person name="Celniker S.E."/>
            <person name="Chang J.L."/>
            <person name="Chapple C."/>
            <person name="Chatterji S."/>
            <person name="Chinwalla A."/>
            <person name="Civetta A."/>
            <person name="Clifton S.W."/>
            <person name="Comeron J.M."/>
            <person name="Costello J.C."/>
            <person name="Coyne J.A."/>
            <person name="Daub J."/>
            <person name="David R.G."/>
            <person name="Delcher A.L."/>
            <person name="Delehaunty K."/>
            <person name="Do C.B."/>
            <person name="Ebling H."/>
            <person name="Edwards K."/>
            <person name="Eickbush T."/>
            <person name="Evans J.D."/>
            <person name="Filipski A."/>
            <person name="Findeiss S."/>
            <person name="Freyhult E."/>
            <person name="Fulton L."/>
            <person name="Fulton R."/>
            <person name="Garcia A.C."/>
            <person name="Gardiner A."/>
            <person name="Garfield D.A."/>
            <person name="Garvin B.E."/>
            <person name="Gibson G."/>
            <person name="Gilbert D."/>
            <person name="Gnerre S."/>
            <person name="Godfrey J."/>
            <person name="Good R."/>
            <person name="Gotea V."/>
            <person name="Gravely B."/>
            <person name="Greenberg A.J."/>
            <person name="Griffiths-Jones S."/>
            <person name="Gross S."/>
            <person name="Guigo R."/>
            <person name="Gustafson E.A."/>
            <person name="Haerty W."/>
            <person name="Hahn M.W."/>
            <person name="Halligan D.L."/>
            <person name="Halpern A.L."/>
            <person name="Halter G.M."/>
            <person name="Han M.V."/>
            <person name="Heger A."/>
            <person name="Hillier L."/>
            <person name="Hinrichs A.S."/>
            <person name="Holmes I."/>
            <person name="Hoskins R.A."/>
            <person name="Hubisz M.J."/>
            <person name="Hultmark D."/>
            <person name="Huntley M.A."/>
            <person name="Jaffe D.B."/>
            <person name="Jagadeeshan S."/>
            <person name="Jeck W.R."/>
            <person name="Johnson J."/>
            <person name="Jones C.D."/>
            <person name="Jordan W.C."/>
            <person name="Karpen G.H."/>
            <person name="Kataoka E."/>
            <person name="Keightley P.D."/>
            <person name="Kheradpour P."/>
            <person name="Kirkness E.F."/>
            <person name="Koerich L.B."/>
            <person name="Kristiansen K."/>
            <person name="Kudrna D."/>
            <person name="Kulathinal R.J."/>
            <person name="Kumar S."/>
            <person name="Kwok R."/>
            <person name="Lander E."/>
            <person name="Langley C.H."/>
            <person name="Lapoint R."/>
            <person name="Lazzaro B.P."/>
            <person name="Lee S.J."/>
            <person name="Levesque L."/>
            <person name="Li R."/>
            <person name="Lin C.F."/>
            <person name="Lin M.F."/>
            <person name="Lindblad-Toh K."/>
            <person name="Llopart A."/>
            <person name="Long M."/>
            <person name="Low L."/>
            <person name="Lozovsky E."/>
            <person name="Lu J."/>
            <person name="Luo M."/>
            <person name="Machado C.A."/>
            <person name="Makalowski W."/>
            <person name="Marzo M."/>
            <person name="Matsuda M."/>
            <person name="Matzkin L."/>
            <person name="McAllister B."/>
            <person name="McBride C.S."/>
            <person name="McKernan B."/>
            <person name="McKernan K."/>
            <person name="Mendez-Lago M."/>
            <person name="Minx P."/>
            <person name="Mollenhauer M.U."/>
            <person name="Montooth K."/>
            <person name="Mount S.M."/>
            <person name="Mu X."/>
            <person name="Myers E."/>
            <person name="Negre B."/>
            <person name="Newfeld S."/>
            <person name="Nielsen R."/>
            <person name="Noor M.A."/>
            <person name="O'Grady P."/>
            <person name="Pachter L."/>
            <person name="Papaceit M."/>
            <person name="Parisi M.J."/>
            <person name="Parisi M."/>
            <person name="Parts L."/>
            <person name="Pedersen J.S."/>
            <person name="Pesole G."/>
            <person name="Phillippy A.M."/>
            <person name="Ponting C.P."/>
            <person name="Pop M."/>
            <person name="Porcelli D."/>
            <person name="Powell J.R."/>
            <person name="Prohaska S."/>
            <person name="Pruitt K."/>
            <person name="Puig M."/>
            <person name="Quesneville H."/>
            <person name="Ram K.R."/>
            <person name="Rand D."/>
            <person name="Rasmussen M.D."/>
            <person name="Reed L.K."/>
            <person name="Reenan R."/>
            <person name="Reily A."/>
            <person name="Remington K.A."/>
            <person name="Rieger T.T."/>
            <person name="Ritchie M.G."/>
            <person name="Robin C."/>
            <person name="Rogers Y.H."/>
            <person name="Rohde C."/>
            <person name="Rozas J."/>
            <person name="Rubenfield M.J."/>
            <person name="Ruiz A."/>
            <person name="Russo S."/>
            <person name="Salzberg S.L."/>
            <person name="Sanchez-Gracia A."/>
            <person name="Saranga D.J."/>
            <person name="Sato H."/>
            <person name="Schaeffer S.W."/>
            <person name="Schatz M.C."/>
            <person name="Schlenke T."/>
            <person name="Schwartz R."/>
            <person name="Segarra C."/>
            <person name="Singh R.S."/>
            <person name="Sirot L."/>
            <person name="Sirota M."/>
            <person name="Sisneros N.B."/>
            <person name="Smith C.D."/>
            <person name="Smith T.F."/>
            <person name="Spieth J."/>
            <person name="Stage D.E."/>
            <person name="Stark A."/>
            <person name="Stephan W."/>
            <person name="Strausberg R.L."/>
            <person name="Strempel S."/>
            <person name="Sturgill D."/>
            <person name="Sutton G."/>
            <person name="Sutton G.G."/>
            <person name="Tao W."/>
            <person name="Teichmann S."/>
            <person name="Tobari Y.N."/>
            <person name="Tomimura Y."/>
            <person name="Tsolas J.M."/>
            <person name="Valente V.L."/>
            <person name="Venter E."/>
            <person name="Venter J.C."/>
            <person name="Vicario S."/>
            <person name="Vieira F.G."/>
            <person name="Vilella A.J."/>
            <person name="Villasante A."/>
            <person name="Walenz B."/>
            <person name="Wang J."/>
            <person name="Wasserman M."/>
            <person name="Watts T."/>
            <person name="Wilson D."/>
            <person name="Wilson R.K."/>
            <person name="Wing R.A."/>
            <person name="Wolfner M.F."/>
            <person name="Wong A."/>
            <person name="Wong G.K."/>
            <person name="Wu C.I."/>
            <person name="Wu G."/>
            <person name="Yamamoto D."/>
            <person name="Yang H.P."/>
            <person name="Yang S.P."/>
            <person name="Yorke J.A."/>
            <person name="Yoshida K."/>
            <person name="Zdobnov E."/>
            <person name="Zhang P."/>
            <person name="Zhang Y."/>
            <person name="Zimin A.V."/>
            <person name="Baldwin J."/>
            <person name="Abdouelleil A."/>
            <person name="Abdulkadir J."/>
            <person name="Abebe A."/>
            <person name="Abera B."/>
            <person name="Abreu J."/>
            <person name="Acer S.C."/>
            <person name="Aftuck L."/>
            <person name="Alexander A."/>
            <person name="An P."/>
            <person name="Anderson E."/>
            <person name="Anderson S."/>
            <person name="Arachi H."/>
            <person name="Azer M."/>
            <person name="Bachantsang P."/>
            <person name="Barry A."/>
            <person name="Bayul T."/>
            <person name="Berlin A."/>
            <person name="Bessette D."/>
            <person name="Bloom T."/>
            <person name="Blye J."/>
            <person name="Boguslavskiy L."/>
            <person name="Bonnet C."/>
            <person name="Boukhgalter B."/>
            <person name="Bourzgui I."/>
            <person name="Brown A."/>
            <person name="Cahill P."/>
            <person name="Channer S."/>
            <person name="Cheshatsang Y."/>
            <person name="Chuda L."/>
            <person name="Citroen M."/>
            <person name="Collymore A."/>
            <person name="Cooke P."/>
            <person name="Costello M."/>
            <person name="D'Aco K."/>
            <person name="Daza R."/>
            <person name="De Haan G."/>
            <person name="DeGray S."/>
            <person name="DeMaso C."/>
            <person name="Dhargay N."/>
            <person name="Dooley K."/>
            <person name="Dooley E."/>
            <person name="Doricent M."/>
            <person name="Dorje P."/>
            <person name="Dorjee K."/>
            <person name="Dupes A."/>
            <person name="Elong R."/>
            <person name="Falk J."/>
            <person name="Farina A."/>
            <person name="Faro S."/>
            <person name="Ferguson D."/>
            <person name="Fisher S."/>
            <person name="Foley C.D."/>
            <person name="Franke A."/>
            <person name="Friedrich D."/>
            <person name="Gadbois L."/>
            <person name="Gearin G."/>
            <person name="Gearin C.R."/>
            <person name="Giannoukos G."/>
            <person name="Goode T."/>
            <person name="Graham J."/>
            <person name="Grandbois E."/>
            <person name="Grewal S."/>
            <person name="Gyaltsen K."/>
            <person name="Hafez N."/>
            <person name="Hagos B."/>
            <person name="Hall J."/>
            <person name="Henson C."/>
            <person name="Hollinger A."/>
            <person name="Honan T."/>
            <person name="Huard M.D."/>
            <person name="Hughes L."/>
            <person name="Hurhula B."/>
            <person name="Husby M.E."/>
            <person name="Kamat A."/>
            <person name="Kanga B."/>
            <person name="Kashin S."/>
            <person name="Khazanovich D."/>
            <person name="Kisner P."/>
            <person name="Lance K."/>
            <person name="Lara M."/>
            <person name="Lee W."/>
            <person name="Lennon N."/>
            <person name="Letendre F."/>
            <person name="LeVine R."/>
            <person name="Lipovsky A."/>
            <person name="Liu X."/>
            <person name="Liu J."/>
            <person name="Liu S."/>
            <person name="Lokyitsang T."/>
            <person name="Lokyitsang Y."/>
            <person name="Lubonja R."/>
            <person name="Lui A."/>
            <person name="MacDonald P."/>
            <person name="Magnisalis V."/>
            <person name="Maru K."/>
            <person name="Matthews C."/>
            <person name="McCusker W."/>
            <person name="McDonough S."/>
            <person name="Mehta T."/>
            <person name="Meldrim J."/>
            <person name="Meneus L."/>
            <person name="Mihai O."/>
            <person name="Mihalev A."/>
            <person name="Mihova T."/>
            <person name="Mittelman R."/>
            <person name="Mlenga V."/>
            <person name="Montmayeur A."/>
            <person name="Mulrain L."/>
            <person name="Navidi A."/>
            <person name="Naylor J."/>
            <person name="Negash T."/>
            <person name="Nguyen T."/>
            <person name="Nguyen N."/>
            <person name="Nicol R."/>
            <person name="Norbu C."/>
            <person name="Norbu N."/>
            <person name="Novod N."/>
            <person name="O'Neill B."/>
            <person name="Osman S."/>
            <person name="Markiewicz E."/>
            <person name="Oyono O.L."/>
            <person name="Patti C."/>
            <person name="Phunkhang P."/>
            <person name="Pierre F."/>
            <person name="Priest M."/>
            <person name="Raghuraman S."/>
            <person name="Rege F."/>
            <person name="Reyes R."/>
            <person name="Rise C."/>
            <person name="Rogov P."/>
            <person name="Ross K."/>
            <person name="Ryan E."/>
            <person name="Settipalli S."/>
            <person name="Shea T."/>
            <person name="Sherpa N."/>
            <person name="Shi L."/>
            <person name="Shih D."/>
            <person name="Sparrow T."/>
            <person name="Spaulding J."/>
            <person name="Stalker J."/>
            <person name="Stange-Thomann N."/>
            <person name="Stavropoulos S."/>
            <person name="Stone C."/>
            <person name="Strader C."/>
            <person name="Tesfaye S."/>
            <person name="Thomson T."/>
            <person name="Thoulutsang Y."/>
            <person name="Thoulutsang D."/>
            <person name="Topham K."/>
            <person name="Topping I."/>
            <person name="Tsamla T."/>
            <person name="Vassiliev H."/>
            <person name="Vo A."/>
            <person name="Wangchuk T."/>
            <person name="Wangdi T."/>
            <person name="Weiand M."/>
            <person name="Wilkinson J."/>
            <person name="Wilson A."/>
            <person name="Yadav S."/>
            <person name="Young G."/>
            <person name="Yu Q."/>
            <person name="Zembek L."/>
            <person name="Zhong D."/>
            <person name="Zimmer A."/>
            <person name="Zwirko Z."/>
            <person name="Jaffe D.B."/>
            <person name="Alvarez P."/>
            <person name="Brockman W."/>
            <person name="Butler J."/>
            <person name="Chin C."/>
            <person name="Gnerre S."/>
            <person name="Grabherr M."/>
            <person name="Kleber M."/>
            <person name="Mauceli E."/>
            <person name="MacCallum I."/>
        </authorList>
    </citation>
    <scope>NUCLEOTIDE SEQUENCE [LARGE SCALE GENOMIC DNA]</scope>
    <source>
        <strain evidence="2">MSH-3</strain>
        <strain evidence="4">MSH-3 / Tucson 14011-0111.49</strain>
    </source>
</reference>
<evidence type="ECO:0000313" key="3">
    <source>
        <dbReference type="EMBL" id="EDW37815.1"/>
    </source>
</evidence>
<dbReference type="EMBL" id="CH479235">
    <property type="protein sequence ID" value="EDW36716.1"/>
    <property type="molecule type" value="Genomic_DNA"/>
</dbReference>
<name>B4HA48_DROPE</name>
<evidence type="ECO:0000256" key="1">
    <source>
        <dbReference type="SAM" id="MobiDB-lite"/>
    </source>
</evidence>
<evidence type="ECO:0000313" key="2">
    <source>
        <dbReference type="EMBL" id="EDW36716.1"/>
    </source>
</evidence>
<evidence type="ECO:0000313" key="4">
    <source>
        <dbReference type="Proteomes" id="UP000008744"/>
    </source>
</evidence>
<dbReference type="Proteomes" id="UP000008744">
    <property type="component" value="Unassembled WGS sequence"/>
</dbReference>
<proteinExistence type="predicted"/>
<sequence length="91" mass="9616">MTNGMVRRGSNRRHSDGGRAARRGALAAAAAAIYTNTNSANNSSSSTALGTDTNTNVNANAESQRHSDTFPTSREYPHILIASSPPCIRNK</sequence>
<organism evidence="4">
    <name type="scientific">Drosophila persimilis</name>
    <name type="common">Fruit fly</name>
    <dbReference type="NCBI Taxonomy" id="7234"/>
    <lineage>
        <taxon>Eukaryota</taxon>
        <taxon>Metazoa</taxon>
        <taxon>Ecdysozoa</taxon>
        <taxon>Arthropoda</taxon>
        <taxon>Hexapoda</taxon>
        <taxon>Insecta</taxon>
        <taxon>Pterygota</taxon>
        <taxon>Neoptera</taxon>
        <taxon>Endopterygota</taxon>
        <taxon>Diptera</taxon>
        <taxon>Brachycera</taxon>
        <taxon>Muscomorpha</taxon>
        <taxon>Ephydroidea</taxon>
        <taxon>Drosophilidae</taxon>
        <taxon>Drosophila</taxon>
        <taxon>Sophophora</taxon>
    </lineage>
</organism>
<dbReference type="HOGENOM" id="CLU_170577_0_0_1"/>
<dbReference type="AlphaFoldDB" id="B4HA48"/>
<gene>
    <name evidence="2" type="primary">Dper\GL22376</name>
    <name evidence="3" type="synonym">Dper\GL19993</name>
    <name evidence="3" type="ORF">Dper_GL19993</name>
    <name evidence="2" type="ORF">Dper_GL22376</name>
    <name evidence="2" type="ORF">GL19993</name>
    <name evidence="2" type="ORF">GL22376</name>
</gene>
<reference evidence="2" key="2">
    <citation type="submission" date="2008-06" db="EMBL/GenBank/DDBJ databases">
        <authorList>
            <consortium name="FlyBase"/>
        </authorList>
    </citation>
    <scope>NUCLEOTIDE SEQUENCE</scope>
    <source>
        <strain evidence="2">MSH-3</strain>
    </source>
</reference>
<accession>B4HA48</accession>